<accession>A0A540L7S6</accession>
<dbReference type="Proteomes" id="UP000315295">
    <property type="component" value="Unassembled WGS sequence"/>
</dbReference>
<reference evidence="2 3" key="1">
    <citation type="journal article" date="2019" name="G3 (Bethesda)">
        <title>Sequencing of a Wild Apple (Malus baccata) Genome Unravels the Differences Between Cultivated and Wild Apple Species Regarding Disease Resistance and Cold Tolerance.</title>
        <authorList>
            <person name="Chen X."/>
        </authorList>
    </citation>
    <scope>NUCLEOTIDE SEQUENCE [LARGE SCALE GENOMIC DNA]</scope>
    <source>
        <strain evidence="3">cv. Shandingzi</strain>
        <tissue evidence="2">Leaves</tissue>
    </source>
</reference>
<protein>
    <submittedName>
        <fullName evidence="2">Uncharacterized protein</fullName>
    </submittedName>
</protein>
<gene>
    <name evidence="2" type="ORF">C1H46_031916</name>
</gene>
<keyword evidence="3" id="KW-1185">Reference proteome</keyword>
<sequence>MYPRKRYVHPNPPRFSVARAKASQFSPSELLFNHPTTSSIPQPQQPISLPATAESSSTRLALIVDSQENGV</sequence>
<feature type="compositionally biased region" description="Low complexity" evidence="1">
    <location>
        <begin position="35"/>
        <end position="48"/>
    </location>
</feature>
<evidence type="ECO:0000313" key="3">
    <source>
        <dbReference type="Proteomes" id="UP000315295"/>
    </source>
</evidence>
<organism evidence="2 3">
    <name type="scientific">Malus baccata</name>
    <name type="common">Siberian crab apple</name>
    <name type="synonym">Pyrus baccata</name>
    <dbReference type="NCBI Taxonomy" id="106549"/>
    <lineage>
        <taxon>Eukaryota</taxon>
        <taxon>Viridiplantae</taxon>
        <taxon>Streptophyta</taxon>
        <taxon>Embryophyta</taxon>
        <taxon>Tracheophyta</taxon>
        <taxon>Spermatophyta</taxon>
        <taxon>Magnoliopsida</taxon>
        <taxon>eudicotyledons</taxon>
        <taxon>Gunneridae</taxon>
        <taxon>Pentapetalae</taxon>
        <taxon>rosids</taxon>
        <taxon>fabids</taxon>
        <taxon>Rosales</taxon>
        <taxon>Rosaceae</taxon>
        <taxon>Amygdaloideae</taxon>
        <taxon>Maleae</taxon>
        <taxon>Malus</taxon>
    </lineage>
</organism>
<evidence type="ECO:0000256" key="1">
    <source>
        <dbReference type="SAM" id="MobiDB-lite"/>
    </source>
</evidence>
<proteinExistence type="predicted"/>
<comment type="caution">
    <text evidence="2">The sequence shown here is derived from an EMBL/GenBank/DDBJ whole genome shotgun (WGS) entry which is preliminary data.</text>
</comment>
<name>A0A540L7S6_MALBA</name>
<dbReference type="EMBL" id="VIEB01000717">
    <property type="protein sequence ID" value="TQD82535.1"/>
    <property type="molecule type" value="Genomic_DNA"/>
</dbReference>
<evidence type="ECO:0000313" key="2">
    <source>
        <dbReference type="EMBL" id="TQD82535.1"/>
    </source>
</evidence>
<feature type="region of interest" description="Disordered" evidence="1">
    <location>
        <begin position="30"/>
        <end position="53"/>
    </location>
</feature>
<dbReference type="AlphaFoldDB" id="A0A540L7S6"/>